<evidence type="ECO:0000259" key="10">
    <source>
        <dbReference type="Pfam" id="PF04290"/>
    </source>
</evidence>
<name>A0ABU8W5T3_9BURK</name>
<protein>
    <recommendedName>
        <fullName evidence="9">TRAP transporter small permease protein</fullName>
    </recommendedName>
</protein>
<keyword evidence="7 9" id="KW-0472">Membrane</keyword>
<comment type="subunit">
    <text evidence="9">The complex comprises the extracytoplasmic solute receptor protein and the two transmembrane proteins.</text>
</comment>
<dbReference type="PANTHER" id="PTHR35011">
    <property type="entry name" value="2,3-DIKETO-L-GULONATE TRAP TRANSPORTER SMALL PERMEASE PROTEIN YIAM"/>
    <property type="match status" value="1"/>
</dbReference>
<dbReference type="Pfam" id="PF04290">
    <property type="entry name" value="DctQ"/>
    <property type="match status" value="1"/>
</dbReference>
<keyword evidence="6 9" id="KW-1133">Transmembrane helix</keyword>
<dbReference type="Proteomes" id="UP001363010">
    <property type="component" value="Unassembled WGS sequence"/>
</dbReference>
<keyword evidence="12" id="KW-1185">Reference proteome</keyword>
<feature type="transmembrane region" description="Helical" evidence="9">
    <location>
        <begin position="14"/>
        <end position="40"/>
    </location>
</feature>
<gene>
    <name evidence="11" type="ORF">WKW80_25200</name>
</gene>
<dbReference type="InterPro" id="IPR055348">
    <property type="entry name" value="DctQ"/>
</dbReference>
<comment type="function">
    <text evidence="9">Part of the tripartite ATP-independent periplasmic (TRAP) transport system.</text>
</comment>
<evidence type="ECO:0000313" key="11">
    <source>
        <dbReference type="EMBL" id="MEJ8825285.1"/>
    </source>
</evidence>
<evidence type="ECO:0000256" key="1">
    <source>
        <dbReference type="ARBA" id="ARBA00004429"/>
    </source>
</evidence>
<keyword evidence="3" id="KW-1003">Cell membrane</keyword>
<evidence type="ECO:0000256" key="8">
    <source>
        <dbReference type="ARBA" id="ARBA00038436"/>
    </source>
</evidence>
<feature type="transmembrane region" description="Helical" evidence="9">
    <location>
        <begin position="129"/>
        <end position="147"/>
    </location>
</feature>
<dbReference type="RefSeq" id="WP_340366311.1">
    <property type="nucleotide sequence ID" value="NZ_JBBKZV010000020.1"/>
</dbReference>
<dbReference type="PANTHER" id="PTHR35011:SF11">
    <property type="entry name" value="TRAP TRANSPORTER SMALL PERMEASE PROTEIN"/>
    <property type="match status" value="1"/>
</dbReference>
<feature type="transmembrane region" description="Helical" evidence="9">
    <location>
        <begin position="88"/>
        <end position="109"/>
    </location>
</feature>
<organism evidence="11 12">
    <name type="scientific">Variovorax humicola</name>
    <dbReference type="NCBI Taxonomy" id="1769758"/>
    <lineage>
        <taxon>Bacteria</taxon>
        <taxon>Pseudomonadati</taxon>
        <taxon>Pseudomonadota</taxon>
        <taxon>Betaproteobacteria</taxon>
        <taxon>Burkholderiales</taxon>
        <taxon>Comamonadaceae</taxon>
        <taxon>Variovorax</taxon>
    </lineage>
</organism>
<keyword evidence="4 9" id="KW-0997">Cell inner membrane</keyword>
<evidence type="ECO:0000256" key="3">
    <source>
        <dbReference type="ARBA" id="ARBA00022475"/>
    </source>
</evidence>
<evidence type="ECO:0000313" key="12">
    <source>
        <dbReference type="Proteomes" id="UP001363010"/>
    </source>
</evidence>
<evidence type="ECO:0000256" key="5">
    <source>
        <dbReference type="ARBA" id="ARBA00022692"/>
    </source>
</evidence>
<comment type="caution">
    <text evidence="11">The sequence shown here is derived from an EMBL/GenBank/DDBJ whole genome shotgun (WGS) entry which is preliminary data.</text>
</comment>
<keyword evidence="2 9" id="KW-0813">Transport</keyword>
<reference evidence="11 12" key="1">
    <citation type="submission" date="2024-03" db="EMBL/GenBank/DDBJ databases">
        <title>Novel species of the genus Variovorax.</title>
        <authorList>
            <person name="Liu Q."/>
            <person name="Xin Y.-H."/>
        </authorList>
    </citation>
    <scope>NUCLEOTIDE SEQUENCE [LARGE SCALE GENOMIC DNA]</scope>
    <source>
        <strain evidence="11 12">KACC 18501</strain>
    </source>
</reference>
<evidence type="ECO:0000256" key="9">
    <source>
        <dbReference type="RuleBase" id="RU369079"/>
    </source>
</evidence>
<sequence>MSLFTHLNARLSRWAMYLACICLVGLLSVVVYGVVLRYVFNNAPAYVEQVALLLVISVAMFGASAGVRDAGHIGLDSLVKVLPPRGQFWCKFIVYVLSIAFAVALFAGAGEMAVSTHHDTIPTLGISESFRYLPVLIAGVLITLFSLEHMIAQFTGQEVVPSWH</sequence>
<comment type="subcellular location">
    <subcellularLocation>
        <location evidence="1 9">Cell inner membrane</location>
        <topology evidence="1 9">Multi-pass membrane protein</topology>
    </subcellularLocation>
</comment>
<dbReference type="EMBL" id="JBBKZV010000020">
    <property type="protein sequence ID" value="MEJ8825285.1"/>
    <property type="molecule type" value="Genomic_DNA"/>
</dbReference>
<feature type="transmembrane region" description="Helical" evidence="9">
    <location>
        <begin position="46"/>
        <end position="67"/>
    </location>
</feature>
<comment type="similarity">
    <text evidence="8 9">Belongs to the TRAP transporter small permease family.</text>
</comment>
<evidence type="ECO:0000256" key="6">
    <source>
        <dbReference type="ARBA" id="ARBA00022989"/>
    </source>
</evidence>
<dbReference type="InterPro" id="IPR007387">
    <property type="entry name" value="TRAP_DctQ"/>
</dbReference>
<keyword evidence="5 9" id="KW-0812">Transmembrane</keyword>
<proteinExistence type="inferred from homology"/>
<evidence type="ECO:0000256" key="4">
    <source>
        <dbReference type="ARBA" id="ARBA00022519"/>
    </source>
</evidence>
<evidence type="ECO:0000256" key="7">
    <source>
        <dbReference type="ARBA" id="ARBA00023136"/>
    </source>
</evidence>
<accession>A0ABU8W5T3</accession>
<feature type="domain" description="Tripartite ATP-independent periplasmic transporters DctQ component" evidence="10">
    <location>
        <begin position="27"/>
        <end position="155"/>
    </location>
</feature>
<evidence type="ECO:0000256" key="2">
    <source>
        <dbReference type="ARBA" id="ARBA00022448"/>
    </source>
</evidence>